<keyword evidence="1" id="KW-0812">Transmembrane</keyword>
<keyword evidence="1" id="KW-0472">Membrane</keyword>
<dbReference type="Proteomes" id="UP000664779">
    <property type="component" value="Unassembled WGS sequence"/>
</dbReference>
<accession>A0A939J9Y6</accession>
<name>A0A939J9Y6_9HYPH</name>
<comment type="caution">
    <text evidence="2">The sequence shown here is derived from an EMBL/GenBank/DDBJ whole genome shotgun (WGS) entry which is preliminary data.</text>
</comment>
<evidence type="ECO:0000313" key="2">
    <source>
        <dbReference type="EMBL" id="MBO0346866.1"/>
    </source>
</evidence>
<protein>
    <submittedName>
        <fullName evidence="2">Uncharacterized protein</fullName>
    </submittedName>
</protein>
<evidence type="ECO:0000313" key="3">
    <source>
        <dbReference type="Proteomes" id="UP000664779"/>
    </source>
</evidence>
<feature type="transmembrane region" description="Helical" evidence="1">
    <location>
        <begin position="6"/>
        <end position="23"/>
    </location>
</feature>
<keyword evidence="1" id="KW-1133">Transmembrane helix</keyword>
<keyword evidence="3" id="KW-1185">Reference proteome</keyword>
<reference evidence="2" key="1">
    <citation type="submission" date="2021-03" db="EMBL/GenBank/DDBJ databases">
        <title>Roseibium sp. CAU 1637 isolated from Incheon.</title>
        <authorList>
            <person name="Kim W."/>
        </authorList>
    </citation>
    <scope>NUCLEOTIDE SEQUENCE</scope>
    <source>
        <strain evidence="2">CAU 1637</strain>
    </source>
</reference>
<proteinExistence type="predicted"/>
<organism evidence="2 3">
    <name type="scientific">Roseibium limicola</name>
    <dbReference type="NCBI Taxonomy" id="2816037"/>
    <lineage>
        <taxon>Bacteria</taxon>
        <taxon>Pseudomonadati</taxon>
        <taxon>Pseudomonadota</taxon>
        <taxon>Alphaproteobacteria</taxon>
        <taxon>Hyphomicrobiales</taxon>
        <taxon>Stappiaceae</taxon>
        <taxon>Roseibium</taxon>
    </lineage>
</organism>
<dbReference type="EMBL" id="JAFLNF010000008">
    <property type="protein sequence ID" value="MBO0346866.1"/>
    <property type="molecule type" value="Genomic_DNA"/>
</dbReference>
<dbReference type="AlphaFoldDB" id="A0A939J9Y6"/>
<gene>
    <name evidence="2" type="ORF">J0X15_16685</name>
</gene>
<sequence length="165" mass="17798">MDIDPLWFAGGLLMLLAALTILFKRDISSGQALIFAFGGALIALPQVADFQLTDGGIKFTTREESGQLTEEVASVTDQQLGLAQTVASLTEKVELLQTQLETAQAAPEEFSWDGATRPPTPAPLVIAPSLPNYATLKQENQDIIDRASRSLKNLNTLQDQIEKGS</sequence>
<evidence type="ECO:0000256" key="1">
    <source>
        <dbReference type="SAM" id="Phobius"/>
    </source>
</evidence>
<feature type="transmembrane region" description="Helical" evidence="1">
    <location>
        <begin position="30"/>
        <end position="48"/>
    </location>
</feature>
<dbReference type="RefSeq" id="WP_206943161.1">
    <property type="nucleotide sequence ID" value="NZ_JAFLNF010000008.1"/>
</dbReference>